<reference evidence="1" key="1">
    <citation type="submission" date="2020-05" db="EMBL/GenBank/DDBJ databases">
        <title>Large-scale comparative analyses of tick genomes elucidate their genetic diversity and vector capacities.</title>
        <authorList>
            <person name="Jia N."/>
            <person name="Wang J."/>
            <person name="Shi W."/>
            <person name="Du L."/>
            <person name="Sun Y."/>
            <person name="Zhan W."/>
            <person name="Jiang J."/>
            <person name="Wang Q."/>
            <person name="Zhang B."/>
            <person name="Ji P."/>
            <person name="Sakyi L.B."/>
            <person name="Cui X."/>
            <person name="Yuan T."/>
            <person name="Jiang B."/>
            <person name="Yang W."/>
            <person name="Lam T.T.-Y."/>
            <person name="Chang Q."/>
            <person name="Ding S."/>
            <person name="Wang X."/>
            <person name="Zhu J."/>
            <person name="Ruan X."/>
            <person name="Zhao L."/>
            <person name="Wei J."/>
            <person name="Que T."/>
            <person name="Du C."/>
            <person name="Cheng J."/>
            <person name="Dai P."/>
            <person name="Han X."/>
            <person name="Huang E."/>
            <person name="Gao Y."/>
            <person name="Liu J."/>
            <person name="Shao H."/>
            <person name="Ye R."/>
            <person name="Li L."/>
            <person name="Wei W."/>
            <person name="Wang X."/>
            <person name="Wang C."/>
            <person name="Yang T."/>
            <person name="Huo Q."/>
            <person name="Li W."/>
            <person name="Guo W."/>
            <person name="Chen H."/>
            <person name="Zhou L."/>
            <person name="Ni X."/>
            <person name="Tian J."/>
            <person name="Zhou Y."/>
            <person name="Sheng Y."/>
            <person name="Liu T."/>
            <person name="Pan Y."/>
            <person name="Xia L."/>
            <person name="Li J."/>
            <person name="Zhao F."/>
            <person name="Cao W."/>
        </authorList>
    </citation>
    <scope>NUCLEOTIDE SEQUENCE</scope>
    <source>
        <strain evidence="1">Hyas-2018</strain>
    </source>
</reference>
<keyword evidence="2" id="KW-1185">Reference proteome</keyword>
<sequence>MVQGLALHEDCAVLDEEIGFRLAEKAVLLVLRTAPWHYVQAYYADVMHLLERVSQAKWFKSRTKRDAVLHKAKKARLSNKDIGSDNTQKIYVNEHLCPTLKRLLGIAIGRKRDNGWKSVWSYNGKIFARKSDETPIVRIEHDEDLSNIC</sequence>
<evidence type="ECO:0000313" key="1">
    <source>
        <dbReference type="EMBL" id="KAH6943525.1"/>
    </source>
</evidence>
<protein>
    <submittedName>
        <fullName evidence="1">Uncharacterized protein</fullName>
    </submittedName>
</protein>
<evidence type="ECO:0000313" key="2">
    <source>
        <dbReference type="Proteomes" id="UP000821845"/>
    </source>
</evidence>
<accession>A0ACB7T9B5</accession>
<proteinExistence type="predicted"/>
<gene>
    <name evidence="1" type="ORF">HPB50_023163</name>
</gene>
<dbReference type="Proteomes" id="UP000821845">
    <property type="component" value="Chromosome 10"/>
</dbReference>
<organism evidence="1 2">
    <name type="scientific">Hyalomma asiaticum</name>
    <name type="common">Tick</name>
    <dbReference type="NCBI Taxonomy" id="266040"/>
    <lineage>
        <taxon>Eukaryota</taxon>
        <taxon>Metazoa</taxon>
        <taxon>Ecdysozoa</taxon>
        <taxon>Arthropoda</taxon>
        <taxon>Chelicerata</taxon>
        <taxon>Arachnida</taxon>
        <taxon>Acari</taxon>
        <taxon>Parasitiformes</taxon>
        <taxon>Ixodida</taxon>
        <taxon>Ixodoidea</taxon>
        <taxon>Ixodidae</taxon>
        <taxon>Hyalomminae</taxon>
        <taxon>Hyalomma</taxon>
    </lineage>
</organism>
<dbReference type="EMBL" id="CM023490">
    <property type="protein sequence ID" value="KAH6943525.1"/>
    <property type="molecule type" value="Genomic_DNA"/>
</dbReference>
<name>A0ACB7T9B5_HYAAI</name>
<comment type="caution">
    <text evidence="1">The sequence shown here is derived from an EMBL/GenBank/DDBJ whole genome shotgun (WGS) entry which is preliminary data.</text>
</comment>